<dbReference type="EMBL" id="BAABDH010000021">
    <property type="protein sequence ID" value="GAA3930117.1"/>
    <property type="molecule type" value="Genomic_DNA"/>
</dbReference>
<accession>A0ABP7MW06</accession>
<dbReference type="RefSeq" id="WP_345112070.1">
    <property type="nucleotide sequence ID" value="NZ_BAABDH010000021.1"/>
</dbReference>
<organism evidence="1 2">
    <name type="scientific">Hymenobacter algoricola</name>
    <dbReference type="NCBI Taxonomy" id="486267"/>
    <lineage>
        <taxon>Bacteria</taxon>
        <taxon>Pseudomonadati</taxon>
        <taxon>Bacteroidota</taxon>
        <taxon>Cytophagia</taxon>
        <taxon>Cytophagales</taxon>
        <taxon>Hymenobacteraceae</taxon>
        <taxon>Hymenobacter</taxon>
    </lineage>
</organism>
<evidence type="ECO:0000313" key="1">
    <source>
        <dbReference type="EMBL" id="GAA3930117.1"/>
    </source>
</evidence>
<reference evidence="2" key="1">
    <citation type="journal article" date="2019" name="Int. J. Syst. Evol. Microbiol.">
        <title>The Global Catalogue of Microorganisms (GCM) 10K type strain sequencing project: providing services to taxonomists for standard genome sequencing and annotation.</title>
        <authorList>
            <consortium name="The Broad Institute Genomics Platform"/>
            <consortium name="The Broad Institute Genome Sequencing Center for Infectious Disease"/>
            <person name="Wu L."/>
            <person name="Ma J."/>
        </authorList>
    </citation>
    <scope>NUCLEOTIDE SEQUENCE [LARGE SCALE GENOMIC DNA]</scope>
    <source>
        <strain evidence="2">JCM 17214</strain>
    </source>
</reference>
<sequence>MPLPSITSSPPAWPPLPLADWQPTLTTLHLWTQIVGKIRLACTPLVNHWWNVPLYLTARGLTTSAMPYEDRSFQIDFDFIDHQLLLQCSDGARRTLKLEPRSVARFYHEVLRLLAELGIRVKIWKVPVELEEPIPFDEDEQHASYDAAAAHRCWLVLSRAGRVLEVFRGRFAGKCSPVHFFWGSFDLAVTRFSGRRAPAREGADRITREAYSHEVISHGFWPGTGNQEAAFYAYAAPVPAGLAELHVHPKEAFYSEALGEFLLPYEAVRTAAHPEQQLLSFLQSTYEAAAMLARWDRTALERLD</sequence>
<dbReference type="Proteomes" id="UP001499909">
    <property type="component" value="Unassembled WGS sequence"/>
</dbReference>
<gene>
    <name evidence="1" type="ORF">GCM10022406_14340</name>
</gene>
<dbReference type="Pfam" id="PF19459">
    <property type="entry name" value="DUF5996"/>
    <property type="match status" value="1"/>
</dbReference>
<proteinExistence type="predicted"/>
<protein>
    <submittedName>
        <fullName evidence="1">DUF5996 family protein</fullName>
    </submittedName>
</protein>
<keyword evidence="2" id="KW-1185">Reference proteome</keyword>
<name>A0ABP7MW06_9BACT</name>
<evidence type="ECO:0000313" key="2">
    <source>
        <dbReference type="Proteomes" id="UP001499909"/>
    </source>
</evidence>
<comment type="caution">
    <text evidence="1">The sequence shown here is derived from an EMBL/GenBank/DDBJ whole genome shotgun (WGS) entry which is preliminary data.</text>
</comment>
<dbReference type="InterPro" id="IPR046038">
    <property type="entry name" value="DUF5996"/>
</dbReference>